<evidence type="ECO:0000256" key="2">
    <source>
        <dbReference type="SAM" id="MobiDB-lite"/>
    </source>
</evidence>
<evidence type="ECO:0000313" key="5">
    <source>
        <dbReference type="Proteomes" id="UP001500751"/>
    </source>
</evidence>
<dbReference type="EMBL" id="BAAAQN010000061">
    <property type="protein sequence ID" value="GAA2055245.1"/>
    <property type="molecule type" value="Genomic_DNA"/>
</dbReference>
<dbReference type="InterPro" id="IPR038734">
    <property type="entry name" value="YhaN_AAA"/>
</dbReference>
<sequence>MRLLRIRLTDFRGVADRELTFAERGVTLVEGPNESGKSSTIEAFGLLLDELDSSKKEAVRAVKPRHRDAGPEVEAEFRVGGHHLVYRKRWLLRSLTELRVLAPAPETLTGREAHERVVAILSQATDYDLFKALRVLQDKPFDVDRIATSTSLRAALDAAAGGAGPSDRAEDTLVERVEKEVARYYTPKHQQPTGEYRAALDAYAAAVREADELSEALARVESDAERHSEVFARLGRLQQRLAKDRGEHEKLRENAAIVETLRRRREEATALVERAERDAELAASAREARQTLVLTVGDHATDLKKLRADIEAQAEVRAKAEARRNGVLAMHQEADEAHRLALRRLQEADADHRWQRDAHELERIKADREAVAEADRDVAAAQAEQAATEIDDRLVDRIEAADRAVRDARTAIEVTAATVRIERLGEGEVTVSGAAVAGGVSVPAARAEQADTATAVAAAGSADGESADGAEGLGGAQSTVAAVAGTAGHGAAVGGVGSIGFVAPGAARTTVPSTEPVVRRITDPLVIEAAGVLRITLAPGASERELRAKLDLAEADLADLCRQAGVRDLASARVRLQRHSDARTSLRAAETARDRLSKDPSALADEQARLETRIADHLDRRDPGTLPPVDRHEAETVAEHRRAESEEAAAHLDLAAAALRTAAVEAGELAAAAENLRGRADHLAAEHEAARARLAQARAVADDDAIESRDGDAAKALATAVQDRAAHDAAYREAAPEQVDWLLTNARGVLTRTEAEIAEARGELQRLAGRLETVGDDLADRRREAEARRDVADRERRAVTARAEAARLLQETLLRRRAEATEAYQGPFKEQVERFGRLVFGPSFGVTVDGDLRVSHRTLHGRTDPYPELSTGAREAVAMCVRLACAALVGPEGGVPVLIDDALGAADPDRRRTLGALLSHAGSAGGVAGADSTDGTATPGAQIVVFTCDPDRYSSVGSAQVRSLVQNGDRENSPSE</sequence>
<dbReference type="RefSeq" id="WP_344670433.1">
    <property type="nucleotide sequence ID" value="NZ_BAAAQN010000061.1"/>
</dbReference>
<feature type="domain" description="YhaN AAA" evidence="3">
    <location>
        <begin position="1"/>
        <end position="209"/>
    </location>
</feature>
<dbReference type="Gene3D" id="3.40.50.300">
    <property type="entry name" value="P-loop containing nucleotide triphosphate hydrolases"/>
    <property type="match status" value="2"/>
</dbReference>
<comment type="caution">
    <text evidence="4">The sequence shown here is derived from an EMBL/GenBank/DDBJ whole genome shotgun (WGS) entry which is preliminary data.</text>
</comment>
<feature type="region of interest" description="Disordered" evidence="2">
    <location>
        <begin position="585"/>
        <end position="604"/>
    </location>
</feature>
<proteinExistence type="predicted"/>
<dbReference type="Proteomes" id="UP001500751">
    <property type="component" value="Unassembled WGS sequence"/>
</dbReference>
<evidence type="ECO:0000313" key="4">
    <source>
        <dbReference type="EMBL" id="GAA2055245.1"/>
    </source>
</evidence>
<evidence type="ECO:0000256" key="1">
    <source>
        <dbReference type="SAM" id="Coils"/>
    </source>
</evidence>
<feature type="coiled-coil region" evidence="1">
    <location>
        <begin position="203"/>
        <end position="323"/>
    </location>
</feature>
<protein>
    <recommendedName>
        <fullName evidence="3">YhaN AAA domain-containing protein</fullName>
    </recommendedName>
</protein>
<feature type="coiled-coil region" evidence="1">
    <location>
        <begin position="673"/>
        <end position="700"/>
    </location>
</feature>
<reference evidence="4 5" key="1">
    <citation type="journal article" date="2019" name="Int. J. Syst. Evol. Microbiol.">
        <title>The Global Catalogue of Microorganisms (GCM) 10K type strain sequencing project: providing services to taxonomists for standard genome sequencing and annotation.</title>
        <authorList>
            <consortium name="The Broad Institute Genomics Platform"/>
            <consortium name="The Broad Institute Genome Sequencing Center for Infectious Disease"/>
            <person name="Wu L."/>
            <person name="Ma J."/>
        </authorList>
    </citation>
    <scope>NUCLEOTIDE SEQUENCE [LARGE SCALE GENOMIC DNA]</scope>
    <source>
        <strain evidence="4 5">JCM 16014</strain>
    </source>
</reference>
<organism evidence="4 5">
    <name type="scientific">Catenulispora yoronensis</name>
    <dbReference type="NCBI Taxonomy" id="450799"/>
    <lineage>
        <taxon>Bacteria</taxon>
        <taxon>Bacillati</taxon>
        <taxon>Actinomycetota</taxon>
        <taxon>Actinomycetes</taxon>
        <taxon>Catenulisporales</taxon>
        <taxon>Catenulisporaceae</taxon>
        <taxon>Catenulispora</taxon>
    </lineage>
</organism>
<dbReference type="PANTHER" id="PTHR41259:SF1">
    <property type="entry name" value="DOUBLE-STRAND BREAK REPAIR RAD50 ATPASE, PUTATIVE-RELATED"/>
    <property type="match status" value="1"/>
</dbReference>
<feature type="compositionally biased region" description="Basic and acidic residues" evidence="2">
    <location>
        <begin position="585"/>
        <end position="598"/>
    </location>
</feature>
<accession>A0ABN2VE77</accession>
<gene>
    <name evidence="4" type="ORF">GCM10009839_74710</name>
</gene>
<name>A0ABN2VE77_9ACTN</name>
<dbReference type="PANTHER" id="PTHR41259">
    <property type="entry name" value="DOUBLE-STRAND BREAK REPAIR RAD50 ATPASE, PUTATIVE-RELATED"/>
    <property type="match status" value="1"/>
</dbReference>
<feature type="coiled-coil region" evidence="1">
    <location>
        <begin position="743"/>
        <end position="802"/>
    </location>
</feature>
<dbReference type="Pfam" id="PF13514">
    <property type="entry name" value="AAA_27"/>
    <property type="match status" value="1"/>
</dbReference>
<dbReference type="InterPro" id="IPR027417">
    <property type="entry name" value="P-loop_NTPase"/>
</dbReference>
<keyword evidence="5" id="KW-1185">Reference proteome</keyword>
<dbReference type="SUPFAM" id="SSF52540">
    <property type="entry name" value="P-loop containing nucleoside triphosphate hydrolases"/>
    <property type="match status" value="1"/>
</dbReference>
<evidence type="ECO:0000259" key="3">
    <source>
        <dbReference type="Pfam" id="PF13514"/>
    </source>
</evidence>
<keyword evidence="1" id="KW-0175">Coiled coil</keyword>